<feature type="transmembrane region" description="Helical" evidence="1">
    <location>
        <begin position="12"/>
        <end position="36"/>
    </location>
</feature>
<organism evidence="2 3">
    <name type="scientific">Bradyrhizobium stylosanthis</name>
    <dbReference type="NCBI Taxonomy" id="1803665"/>
    <lineage>
        <taxon>Bacteria</taxon>
        <taxon>Pseudomonadati</taxon>
        <taxon>Pseudomonadota</taxon>
        <taxon>Alphaproteobacteria</taxon>
        <taxon>Hyphomicrobiales</taxon>
        <taxon>Nitrobacteraceae</taxon>
        <taxon>Bradyrhizobium</taxon>
    </lineage>
</organism>
<gene>
    <name evidence="2" type="ORF">FBZ96_11942</name>
</gene>
<comment type="caution">
    <text evidence="2">The sequence shown here is derived from an EMBL/GenBank/DDBJ whole genome shotgun (WGS) entry which is preliminary data.</text>
</comment>
<reference evidence="2 3" key="1">
    <citation type="submission" date="2019-06" db="EMBL/GenBank/DDBJ databases">
        <title>Genomic Encyclopedia of Type Strains, Phase IV (KMG-V): Genome sequencing to study the core and pangenomes of soil and plant-associated prokaryotes.</title>
        <authorList>
            <person name="Whitman W."/>
        </authorList>
    </citation>
    <scope>NUCLEOTIDE SEQUENCE [LARGE SCALE GENOMIC DNA]</scope>
    <source>
        <strain evidence="2 3">BR 510</strain>
    </source>
</reference>
<accession>A0A560CXI5</accession>
<keyword evidence="3" id="KW-1185">Reference proteome</keyword>
<keyword evidence="1" id="KW-1133">Transmembrane helix</keyword>
<dbReference type="PROSITE" id="PS51257">
    <property type="entry name" value="PROKAR_LIPOPROTEIN"/>
    <property type="match status" value="1"/>
</dbReference>
<evidence type="ECO:0000256" key="1">
    <source>
        <dbReference type="SAM" id="Phobius"/>
    </source>
</evidence>
<dbReference type="AlphaFoldDB" id="A0A560CXI5"/>
<dbReference type="EMBL" id="VITK01000019">
    <property type="protein sequence ID" value="TWA89574.1"/>
    <property type="molecule type" value="Genomic_DNA"/>
</dbReference>
<evidence type="ECO:0000313" key="3">
    <source>
        <dbReference type="Proteomes" id="UP000319949"/>
    </source>
</evidence>
<name>A0A560CXI5_9BRAD</name>
<keyword evidence="1" id="KW-0472">Membrane</keyword>
<keyword evidence="1" id="KW-0812">Transmembrane</keyword>
<evidence type="ECO:0000313" key="2">
    <source>
        <dbReference type="EMBL" id="TWA89574.1"/>
    </source>
</evidence>
<sequence length="50" mass="5251">MEEGTRMKTWLLVGVVAAFYSCAVLAVMGSVIARYYPPVCAPIGGGCSPQ</sequence>
<proteinExistence type="predicted"/>
<protein>
    <submittedName>
        <fullName evidence="2">Uncharacterized protein</fullName>
    </submittedName>
</protein>
<dbReference type="Proteomes" id="UP000319949">
    <property type="component" value="Unassembled WGS sequence"/>
</dbReference>